<keyword evidence="1" id="KW-1133">Transmembrane helix</keyword>
<accession>A0A9W7A9D9</accession>
<feature type="transmembrane region" description="Helical" evidence="1">
    <location>
        <begin position="50"/>
        <end position="72"/>
    </location>
</feature>
<keyword evidence="1" id="KW-0472">Membrane</keyword>
<sequence>MFVIGYVGFNKTSAKKAGQPNQAEVWLKNWGLVGEKFHFSLTFDFRVGGYAWHLHFHHWLYLLCLSAVFYLIRHSNLFQMHMTSYWGAQSFCLGGCCQGLKYEDWSHCLTARKIVEEDEKKKE</sequence>
<dbReference type="AlphaFoldDB" id="A0A9W7A9D9"/>
<evidence type="ECO:0000313" key="2">
    <source>
        <dbReference type="EMBL" id="GMH66541.1"/>
    </source>
</evidence>
<comment type="caution">
    <text evidence="2">The sequence shown here is derived from an EMBL/GenBank/DDBJ whole genome shotgun (WGS) entry which is preliminary data.</text>
</comment>
<organism evidence="2 3">
    <name type="scientific">Triparma laevis f. inornata</name>
    <dbReference type="NCBI Taxonomy" id="1714386"/>
    <lineage>
        <taxon>Eukaryota</taxon>
        <taxon>Sar</taxon>
        <taxon>Stramenopiles</taxon>
        <taxon>Ochrophyta</taxon>
        <taxon>Bolidophyceae</taxon>
        <taxon>Parmales</taxon>
        <taxon>Triparmaceae</taxon>
        <taxon>Triparma</taxon>
    </lineage>
</organism>
<reference evidence="3" key="1">
    <citation type="journal article" date="2023" name="Commun. Biol.">
        <title>Genome analysis of Parmales, the sister group of diatoms, reveals the evolutionary specialization of diatoms from phago-mixotrophs to photoautotrophs.</title>
        <authorList>
            <person name="Ban H."/>
            <person name="Sato S."/>
            <person name="Yoshikawa S."/>
            <person name="Yamada K."/>
            <person name="Nakamura Y."/>
            <person name="Ichinomiya M."/>
            <person name="Sato N."/>
            <person name="Blanc-Mathieu R."/>
            <person name="Endo H."/>
            <person name="Kuwata A."/>
            <person name="Ogata H."/>
        </authorList>
    </citation>
    <scope>NUCLEOTIDE SEQUENCE [LARGE SCALE GENOMIC DNA]</scope>
</reference>
<proteinExistence type="predicted"/>
<evidence type="ECO:0000313" key="3">
    <source>
        <dbReference type="Proteomes" id="UP001162640"/>
    </source>
</evidence>
<name>A0A9W7A9D9_9STRA</name>
<keyword evidence="1" id="KW-0812">Transmembrane</keyword>
<protein>
    <submittedName>
        <fullName evidence="2">Uncharacterized protein</fullName>
    </submittedName>
</protein>
<dbReference type="EMBL" id="BLQM01000123">
    <property type="protein sequence ID" value="GMH66541.1"/>
    <property type="molecule type" value="Genomic_DNA"/>
</dbReference>
<dbReference type="Proteomes" id="UP001162640">
    <property type="component" value="Unassembled WGS sequence"/>
</dbReference>
<gene>
    <name evidence="2" type="ORF">TL16_g04454</name>
</gene>
<evidence type="ECO:0000256" key="1">
    <source>
        <dbReference type="SAM" id="Phobius"/>
    </source>
</evidence>